<dbReference type="InterPro" id="IPR036676">
    <property type="entry name" value="PurM-like_C_sf"/>
</dbReference>
<reference evidence="5 6" key="1">
    <citation type="submission" date="2016-10" db="EMBL/GenBank/DDBJ databases">
        <authorList>
            <person name="de Groot N.N."/>
        </authorList>
    </citation>
    <scope>NUCLEOTIDE SEQUENCE [LARGE SCALE GENOMIC DNA]</scope>
    <source>
        <strain evidence="5 6">B7-7</strain>
    </source>
</reference>
<dbReference type="EC" id="2.7.4.16" evidence="2"/>
<dbReference type="InterPro" id="IPR006283">
    <property type="entry name" value="ThiL-like"/>
</dbReference>
<dbReference type="GO" id="GO:0009030">
    <property type="term" value="F:thiamine-phosphate kinase activity"/>
    <property type="evidence" value="ECO:0007669"/>
    <property type="project" value="UniProtKB-UniRule"/>
</dbReference>
<dbReference type="InterPro" id="IPR036921">
    <property type="entry name" value="PurM-like_N_sf"/>
</dbReference>
<dbReference type="HAMAP" id="MF_02128">
    <property type="entry name" value="TMP_kinase"/>
    <property type="match status" value="1"/>
</dbReference>
<dbReference type="SUPFAM" id="SSF56042">
    <property type="entry name" value="PurM C-terminal domain-like"/>
    <property type="match status" value="1"/>
</dbReference>
<dbReference type="InterPro" id="IPR010918">
    <property type="entry name" value="PurM-like_C_dom"/>
</dbReference>
<keyword evidence="1 2" id="KW-0784">Thiamine biosynthesis</keyword>
<dbReference type="STRING" id="867345.SAMN05421693_10791"/>
<dbReference type="PANTHER" id="PTHR30270">
    <property type="entry name" value="THIAMINE-MONOPHOSPHATE KINASE"/>
    <property type="match status" value="1"/>
</dbReference>
<accession>A0A1H9B3G3</accession>
<evidence type="ECO:0000313" key="5">
    <source>
        <dbReference type="EMBL" id="SEP83494.1"/>
    </source>
</evidence>
<dbReference type="AlphaFoldDB" id="A0A1H9B3G3"/>
<keyword evidence="2" id="KW-0808">Transferase</keyword>
<dbReference type="RefSeq" id="WP_090204836.1">
    <property type="nucleotide sequence ID" value="NZ_FOFO01000007.1"/>
</dbReference>
<protein>
    <recommendedName>
        <fullName evidence="2">Thiamine-monophosphate kinase</fullName>
        <shortName evidence="2">TMP kinase</shortName>
        <shortName evidence="2">Thiamine-phosphate kinase</shortName>
        <ecNumber evidence="2">2.7.4.16</ecNumber>
    </recommendedName>
</protein>
<feature type="binding site" evidence="2">
    <location>
        <position position="209"/>
    </location>
    <ligand>
        <name>Mg(2+)</name>
        <dbReference type="ChEBI" id="CHEBI:18420"/>
        <label>5</label>
    </ligand>
</feature>
<dbReference type="SUPFAM" id="SSF55326">
    <property type="entry name" value="PurM N-terminal domain-like"/>
    <property type="match status" value="1"/>
</dbReference>
<evidence type="ECO:0000256" key="1">
    <source>
        <dbReference type="ARBA" id="ARBA00022977"/>
    </source>
</evidence>
<comment type="similarity">
    <text evidence="2">Belongs to the thiamine-monophosphate kinase family.</text>
</comment>
<comment type="catalytic activity">
    <reaction evidence="2">
        <text>thiamine phosphate + ATP = thiamine diphosphate + ADP</text>
        <dbReference type="Rhea" id="RHEA:15913"/>
        <dbReference type="ChEBI" id="CHEBI:30616"/>
        <dbReference type="ChEBI" id="CHEBI:37575"/>
        <dbReference type="ChEBI" id="CHEBI:58937"/>
        <dbReference type="ChEBI" id="CHEBI:456216"/>
        <dbReference type="EC" id="2.7.4.16"/>
    </reaction>
</comment>
<comment type="function">
    <text evidence="2">Catalyzes the ATP-dependent phosphorylation of thiamine-monophosphate (TMP) to form thiamine-pyrophosphate (TPP), the active form of vitamin B1.</text>
</comment>
<name>A0A1H9B3G3_9GAMM</name>
<feature type="binding site" evidence="2">
    <location>
        <position position="208"/>
    </location>
    <ligand>
        <name>ATP</name>
        <dbReference type="ChEBI" id="CHEBI:30616"/>
    </ligand>
</feature>
<evidence type="ECO:0000259" key="3">
    <source>
        <dbReference type="Pfam" id="PF00586"/>
    </source>
</evidence>
<feature type="binding site" evidence="2">
    <location>
        <position position="44"/>
    </location>
    <ligand>
        <name>Mg(2+)</name>
        <dbReference type="ChEBI" id="CHEBI:18420"/>
        <label>1</label>
    </ligand>
</feature>
<feature type="domain" description="PurM-like N-terminal" evidence="3">
    <location>
        <begin position="25"/>
        <end position="135"/>
    </location>
</feature>
<feature type="binding site" evidence="2">
    <location>
        <position position="258"/>
    </location>
    <ligand>
        <name>substrate</name>
    </ligand>
</feature>
<dbReference type="GO" id="GO:0000287">
    <property type="term" value="F:magnesium ion binding"/>
    <property type="evidence" value="ECO:0007669"/>
    <property type="project" value="UniProtKB-UniRule"/>
</dbReference>
<comment type="pathway">
    <text evidence="2">Cofactor biosynthesis; thiamine diphosphate biosynthesis; thiamine diphosphate from thiamine phosphate: step 1/1.</text>
</comment>
<sequence length="323" mass="34374">MKEFDLIRRYFTQAPRHPDVILGVGDDAALLRVPPGHELVVSVDTLIQGVHFPLQTPPAAVGHKALAVNLSDLAAMGALPRWITLALTLPDQNPDWLETFAQGLLDLARQHEVELVGGDTTRGPLSITVQVMGLVPTGTALRRQGARPGDRIMVTGTPGDAALALQRLLAGQTLDPDDPLVQRLDRPTPRVAAGLAVRDLATACIDISDGLCQDLGHILTASGVGATLHTSALPLSPAFLSGHPVDSIDWTLPLTGGDDYELLFTVPPEHIAAVHQALAIAGCLVTEIGEIEARPGLRVLGPTGNRLLLERSGYDHFHTLERP</sequence>
<comment type="miscellaneous">
    <text evidence="2">Reaction mechanism of ThiL seems to utilize a direct, inline transfer of the gamma-phosphate of ATP to TMP rather than a phosphorylated enzyme intermediate.</text>
</comment>
<proteinExistence type="inferred from homology"/>
<feature type="binding site" evidence="2">
    <location>
        <position position="27"/>
    </location>
    <ligand>
        <name>Mg(2+)</name>
        <dbReference type="ChEBI" id="CHEBI:18420"/>
        <label>3</label>
    </ligand>
</feature>
<feature type="binding site" evidence="2">
    <location>
        <position position="72"/>
    </location>
    <ligand>
        <name>Mg(2+)</name>
        <dbReference type="ChEBI" id="CHEBI:18420"/>
        <label>4</label>
    </ligand>
</feature>
<dbReference type="Pfam" id="PF02769">
    <property type="entry name" value="AIRS_C"/>
    <property type="match status" value="1"/>
</dbReference>
<dbReference type="EMBL" id="FOFO01000007">
    <property type="protein sequence ID" value="SEP83494.1"/>
    <property type="molecule type" value="Genomic_DNA"/>
</dbReference>
<comment type="caution">
    <text evidence="2">Lacks conserved residue(s) required for the propagation of feature annotation.</text>
</comment>
<evidence type="ECO:0000256" key="2">
    <source>
        <dbReference type="HAMAP-Rule" id="MF_02128"/>
    </source>
</evidence>
<dbReference type="GO" id="GO:0009228">
    <property type="term" value="P:thiamine biosynthetic process"/>
    <property type="evidence" value="ECO:0007669"/>
    <property type="project" value="UniProtKB-KW"/>
</dbReference>
<evidence type="ECO:0000259" key="4">
    <source>
        <dbReference type="Pfam" id="PF02769"/>
    </source>
</evidence>
<dbReference type="NCBIfam" id="TIGR01379">
    <property type="entry name" value="thiL"/>
    <property type="match status" value="1"/>
</dbReference>
<keyword evidence="2" id="KW-0460">Magnesium</keyword>
<feature type="binding site" evidence="2">
    <location>
        <position position="51"/>
    </location>
    <ligand>
        <name>substrate</name>
    </ligand>
</feature>
<organism evidence="5 6">
    <name type="scientific">Ectothiorhodospira magna</name>
    <dbReference type="NCBI Taxonomy" id="867345"/>
    <lineage>
        <taxon>Bacteria</taxon>
        <taxon>Pseudomonadati</taxon>
        <taxon>Pseudomonadota</taxon>
        <taxon>Gammaproteobacteria</taxon>
        <taxon>Chromatiales</taxon>
        <taxon>Ectothiorhodospiraceae</taxon>
        <taxon>Ectothiorhodospira</taxon>
    </lineage>
</organism>
<dbReference type="GO" id="GO:0009229">
    <property type="term" value="P:thiamine diphosphate biosynthetic process"/>
    <property type="evidence" value="ECO:0007669"/>
    <property type="project" value="UniProtKB-UniRule"/>
</dbReference>
<dbReference type="PANTHER" id="PTHR30270:SF0">
    <property type="entry name" value="THIAMINE-MONOPHOSPHATE KINASE"/>
    <property type="match status" value="1"/>
</dbReference>
<feature type="binding site" evidence="2">
    <location>
        <position position="206"/>
    </location>
    <ligand>
        <name>Mg(2+)</name>
        <dbReference type="ChEBI" id="CHEBI:18420"/>
        <label>3</label>
    </ligand>
</feature>
<feature type="binding site" evidence="2">
    <location>
        <position position="72"/>
    </location>
    <ligand>
        <name>Mg(2+)</name>
        <dbReference type="ChEBI" id="CHEBI:18420"/>
        <label>3</label>
    </ligand>
</feature>
<dbReference type="Pfam" id="PF00586">
    <property type="entry name" value="AIRS"/>
    <property type="match status" value="1"/>
</dbReference>
<feature type="binding site" evidence="2">
    <location>
        <position position="44"/>
    </location>
    <ligand>
        <name>Mg(2+)</name>
        <dbReference type="ChEBI" id="CHEBI:18420"/>
        <label>2</label>
    </ligand>
</feature>
<dbReference type="Proteomes" id="UP000199496">
    <property type="component" value="Unassembled WGS sequence"/>
</dbReference>
<feature type="binding site" evidence="2">
    <location>
        <position position="143"/>
    </location>
    <ligand>
        <name>ATP</name>
        <dbReference type="ChEBI" id="CHEBI:30616"/>
    </ligand>
</feature>
<dbReference type="CDD" id="cd02194">
    <property type="entry name" value="ThiL"/>
    <property type="match status" value="1"/>
</dbReference>
<evidence type="ECO:0000313" key="6">
    <source>
        <dbReference type="Proteomes" id="UP000199496"/>
    </source>
</evidence>
<feature type="binding site" evidence="2">
    <location>
        <position position="314"/>
    </location>
    <ligand>
        <name>substrate</name>
    </ligand>
</feature>
<keyword evidence="6" id="KW-1185">Reference proteome</keyword>
<keyword evidence="2" id="KW-0479">Metal-binding</keyword>
<dbReference type="Gene3D" id="3.90.650.10">
    <property type="entry name" value="PurM-like C-terminal domain"/>
    <property type="match status" value="1"/>
</dbReference>
<dbReference type="Gene3D" id="3.30.1330.10">
    <property type="entry name" value="PurM-like, N-terminal domain"/>
    <property type="match status" value="1"/>
</dbReference>
<dbReference type="UniPathway" id="UPA00060">
    <property type="reaction ID" value="UER00142"/>
</dbReference>
<dbReference type="InterPro" id="IPR016188">
    <property type="entry name" value="PurM-like_N"/>
</dbReference>
<keyword evidence="2" id="KW-0067">ATP-binding</keyword>
<keyword evidence="2" id="KW-0547">Nucleotide-binding</keyword>
<keyword evidence="2 5" id="KW-0418">Kinase</keyword>
<dbReference type="OrthoDB" id="9802811at2"/>
<dbReference type="GO" id="GO:0005524">
    <property type="term" value="F:ATP binding"/>
    <property type="evidence" value="ECO:0007669"/>
    <property type="project" value="UniProtKB-UniRule"/>
</dbReference>
<feature type="binding site" evidence="2">
    <location>
        <position position="119"/>
    </location>
    <ligand>
        <name>Mg(2+)</name>
        <dbReference type="ChEBI" id="CHEBI:18420"/>
        <label>1</label>
    </ligand>
</feature>
<feature type="binding site" evidence="2">
    <location>
        <begin position="118"/>
        <end position="119"/>
    </location>
    <ligand>
        <name>ATP</name>
        <dbReference type="ChEBI" id="CHEBI:30616"/>
    </ligand>
</feature>
<feature type="binding site" evidence="2">
    <location>
        <position position="27"/>
    </location>
    <ligand>
        <name>Mg(2+)</name>
        <dbReference type="ChEBI" id="CHEBI:18420"/>
        <label>4</label>
    </ligand>
</feature>
<dbReference type="PIRSF" id="PIRSF005303">
    <property type="entry name" value="Thiam_monoph_kin"/>
    <property type="match status" value="1"/>
</dbReference>
<feature type="binding site" evidence="2">
    <location>
        <position position="72"/>
    </location>
    <ligand>
        <name>Mg(2+)</name>
        <dbReference type="ChEBI" id="CHEBI:18420"/>
        <label>2</label>
    </ligand>
</feature>
<gene>
    <name evidence="2" type="primary">thiL</name>
    <name evidence="5" type="ORF">SAMN05421693_10791</name>
</gene>
<feature type="domain" description="PurM-like C-terminal" evidence="4">
    <location>
        <begin position="147"/>
        <end position="299"/>
    </location>
</feature>
<feature type="binding site" evidence="2">
    <location>
        <position position="42"/>
    </location>
    <ligand>
        <name>Mg(2+)</name>
        <dbReference type="ChEBI" id="CHEBI:18420"/>
        <label>4</label>
    </ligand>
</feature>